<evidence type="ECO:0000256" key="2">
    <source>
        <dbReference type="SAM" id="SignalP"/>
    </source>
</evidence>
<feature type="compositionally biased region" description="Basic and acidic residues" evidence="1">
    <location>
        <begin position="134"/>
        <end position="144"/>
    </location>
</feature>
<dbReference type="EMBL" id="OB687427">
    <property type="protein sequence ID" value="CAD7237386.1"/>
    <property type="molecule type" value="Genomic_DNA"/>
</dbReference>
<gene>
    <name evidence="3" type="ORF">CTOB1V02_LOCUS15201</name>
</gene>
<sequence>MANQFHSTAFLSLILYLCISDATALGVKFPRWLAESQANLEKVAGAGQSGDIKERKDNIGKHLDPESHFLNPARLMKRPPEESKEEISGNEETESKRVESERTAEEISNRAKNLQSSPTFESLESKNPQPLKSRNPESLESKDS</sequence>
<feature type="signal peptide" evidence="2">
    <location>
        <begin position="1"/>
        <end position="24"/>
    </location>
</feature>
<protein>
    <submittedName>
        <fullName evidence="3">Uncharacterized protein</fullName>
    </submittedName>
</protein>
<feature type="region of interest" description="Disordered" evidence="1">
    <location>
        <begin position="44"/>
        <end position="144"/>
    </location>
</feature>
<feature type="compositionally biased region" description="Basic and acidic residues" evidence="1">
    <location>
        <begin position="51"/>
        <end position="67"/>
    </location>
</feature>
<accession>A0A7R8WYM8</accession>
<evidence type="ECO:0000256" key="1">
    <source>
        <dbReference type="SAM" id="MobiDB-lite"/>
    </source>
</evidence>
<feature type="compositionally biased region" description="Basic and acidic residues" evidence="1">
    <location>
        <begin position="78"/>
        <end position="109"/>
    </location>
</feature>
<evidence type="ECO:0000313" key="3">
    <source>
        <dbReference type="EMBL" id="CAD7237386.1"/>
    </source>
</evidence>
<name>A0A7R8WYM8_9CRUS</name>
<feature type="compositionally biased region" description="Polar residues" evidence="1">
    <location>
        <begin position="110"/>
        <end position="133"/>
    </location>
</feature>
<feature type="chain" id="PRO_5043747591" evidence="2">
    <location>
        <begin position="25"/>
        <end position="144"/>
    </location>
</feature>
<dbReference type="AlphaFoldDB" id="A0A7R8WYM8"/>
<reference evidence="3" key="1">
    <citation type="submission" date="2020-11" db="EMBL/GenBank/DDBJ databases">
        <authorList>
            <person name="Tran Van P."/>
        </authorList>
    </citation>
    <scope>NUCLEOTIDE SEQUENCE</scope>
</reference>
<organism evidence="3">
    <name type="scientific">Cyprideis torosa</name>
    <dbReference type="NCBI Taxonomy" id="163714"/>
    <lineage>
        <taxon>Eukaryota</taxon>
        <taxon>Metazoa</taxon>
        <taxon>Ecdysozoa</taxon>
        <taxon>Arthropoda</taxon>
        <taxon>Crustacea</taxon>
        <taxon>Oligostraca</taxon>
        <taxon>Ostracoda</taxon>
        <taxon>Podocopa</taxon>
        <taxon>Podocopida</taxon>
        <taxon>Cytherocopina</taxon>
        <taxon>Cytheroidea</taxon>
        <taxon>Cytherideidae</taxon>
        <taxon>Cyprideis</taxon>
    </lineage>
</organism>
<keyword evidence="2" id="KW-0732">Signal</keyword>
<proteinExistence type="predicted"/>
<feature type="non-terminal residue" evidence="3">
    <location>
        <position position="144"/>
    </location>
</feature>